<evidence type="ECO:0000256" key="4">
    <source>
        <dbReference type="ARBA" id="ARBA00022960"/>
    </source>
</evidence>
<proteinExistence type="inferred from homology"/>
<gene>
    <name evidence="9" type="ORF">ABID12_003386</name>
</gene>
<dbReference type="InterPro" id="IPR018044">
    <property type="entry name" value="Peptidase_S11"/>
</dbReference>
<dbReference type="InterPro" id="IPR001967">
    <property type="entry name" value="Peptidase_S11_N"/>
</dbReference>
<keyword evidence="9" id="KW-0645">Protease</keyword>
<keyword evidence="6" id="KW-0961">Cell wall biogenesis/degradation</keyword>
<keyword evidence="2" id="KW-0732">Signal</keyword>
<reference evidence="9 10" key="1">
    <citation type="submission" date="2024-06" db="EMBL/GenBank/DDBJ databases">
        <title>Genomic Encyclopedia of Type Strains, Phase IV (KMG-IV): sequencing the most valuable type-strain genomes for metagenomic binning, comparative biology and taxonomic classification.</title>
        <authorList>
            <person name="Goeker M."/>
        </authorList>
    </citation>
    <scope>NUCLEOTIDE SEQUENCE [LARGE SCALE GENOMIC DNA]</scope>
    <source>
        <strain evidence="9 10">DSM 28102</strain>
    </source>
</reference>
<evidence type="ECO:0000256" key="7">
    <source>
        <dbReference type="RuleBase" id="RU004016"/>
    </source>
</evidence>
<dbReference type="SUPFAM" id="SSF56601">
    <property type="entry name" value="beta-lactamase/transpeptidase-like"/>
    <property type="match status" value="1"/>
</dbReference>
<keyword evidence="4" id="KW-0133">Cell shape</keyword>
<evidence type="ECO:0000256" key="6">
    <source>
        <dbReference type="ARBA" id="ARBA00023316"/>
    </source>
</evidence>
<protein>
    <submittedName>
        <fullName evidence="9">D-alanyl-D-alanine carboxypeptidase</fullName>
        <ecNumber evidence="9">3.4.16.4</ecNumber>
    </submittedName>
</protein>
<keyword evidence="5" id="KW-0573">Peptidoglycan synthesis</keyword>
<comment type="similarity">
    <text evidence="1 7">Belongs to the peptidase S11 family.</text>
</comment>
<evidence type="ECO:0000313" key="9">
    <source>
        <dbReference type="EMBL" id="MET3601428.1"/>
    </source>
</evidence>
<evidence type="ECO:0000313" key="10">
    <source>
        <dbReference type="Proteomes" id="UP001549164"/>
    </source>
</evidence>
<evidence type="ECO:0000256" key="2">
    <source>
        <dbReference type="ARBA" id="ARBA00022729"/>
    </source>
</evidence>
<accession>A0ABV2IGD8</accession>
<dbReference type="PANTHER" id="PTHR21581">
    <property type="entry name" value="D-ALANYL-D-ALANINE CARBOXYPEPTIDASE"/>
    <property type="match status" value="1"/>
</dbReference>
<name>A0ABV2IGD8_9HYPH</name>
<dbReference type="Pfam" id="PF00768">
    <property type="entry name" value="Peptidase_S11"/>
    <property type="match status" value="1"/>
</dbReference>
<comment type="caution">
    <text evidence="9">The sequence shown here is derived from an EMBL/GenBank/DDBJ whole genome shotgun (WGS) entry which is preliminary data.</text>
</comment>
<organism evidence="9 10">
    <name type="scientific">Martelella mangrovi</name>
    <dbReference type="NCBI Taxonomy" id="1397477"/>
    <lineage>
        <taxon>Bacteria</taxon>
        <taxon>Pseudomonadati</taxon>
        <taxon>Pseudomonadota</taxon>
        <taxon>Alphaproteobacteria</taxon>
        <taxon>Hyphomicrobiales</taxon>
        <taxon>Aurantimonadaceae</taxon>
        <taxon>Martelella</taxon>
    </lineage>
</organism>
<evidence type="ECO:0000256" key="1">
    <source>
        <dbReference type="ARBA" id="ARBA00007164"/>
    </source>
</evidence>
<evidence type="ECO:0000256" key="3">
    <source>
        <dbReference type="ARBA" id="ARBA00022801"/>
    </source>
</evidence>
<dbReference type="EC" id="3.4.16.4" evidence="9"/>
<dbReference type="EMBL" id="JBEPLY010000013">
    <property type="protein sequence ID" value="MET3601428.1"/>
    <property type="molecule type" value="Genomic_DNA"/>
</dbReference>
<keyword evidence="3 9" id="KW-0378">Hydrolase</keyword>
<evidence type="ECO:0000256" key="5">
    <source>
        <dbReference type="ARBA" id="ARBA00022984"/>
    </source>
</evidence>
<keyword evidence="9" id="KW-0121">Carboxypeptidase</keyword>
<keyword evidence="10" id="KW-1185">Reference proteome</keyword>
<dbReference type="Proteomes" id="UP001549164">
    <property type="component" value="Unassembled WGS sequence"/>
</dbReference>
<dbReference type="PANTHER" id="PTHR21581:SF6">
    <property type="entry name" value="TRAFFICKING PROTEIN PARTICLE COMPLEX SUBUNIT 12"/>
    <property type="match status" value="1"/>
</dbReference>
<dbReference type="Gene3D" id="3.40.710.10">
    <property type="entry name" value="DD-peptidase/beta-lactamase superfamily"/>
    <property type="match status" value="1"/>
</dbReference>
<dbReference type="GO" id="GO:0009002">
    <property type="term" value="F:serine-type D-Ala-D-Ala carboxypeptidase activity"/>
    <property type="evidence" value="ECO:0007669"/>
    <property type="project" value="UniProtKB-EC"/>
</dbReference>
<feature type="domain" description="Peptidase S11 D-alanyl-D-alanine carboxypeptidase A N-terminal" evidence="8">
    <location>
        <begin position="35"/>
        <end position="262"/>
    </location>
</feature>
<evidence type="ECO:0000259" key="8">
    <source>
        <dbReference type="Pfam" id="PF00768"/>
    </source>
</evidence>
<dbReference type="InterPro" id="IPR012338">
    <property type="entry name" value="Beta-lactam/transpept-like"/>
</dbReference>
<dbReference type="PRINTS" id="PR00725">
    <property type="entry name" value="DADACBPTASE1"/>
</dbReference>
<sequence length="376" mass="40688">MFQMIPSRPAHGRLSALIALWIVTTTLAMCGAAGKASANPYIIVDARTERVLAADEPFKRWYPASLAKLMTAYLVFEDMKAGRLDPEATITFSAAAANEPASKMYFAPGTRVTVDNALKMMLVHSANDAARAVAEHAVGGRQAFIDRMNNTAKRLGMTDTHFVNANGMNSMSDPQPGQHTTARDMAVLAIAIEKTFPEYLDYFDIPGIATDSGKYRNTNLLIGNFDGAIGMKTGFVCASGYNQVSFAKRKGREVVVVAFGAPSVPARAEKAAELLQRGLTATERNGPRLDSYLPPPAPDRPVTDVTSAICSAEAVQNRVILRDDDGNLMFSSPYLKPLSKDFATVDAYRLPNDTEMAASTLDDLKTVPLPYARPVQ</sequence>